<dbReference type="AlphaFoldDB" id="A0A0L6UZP4"/>
<sequence>MVEVKHIPDLNDIPLADITPTNQAAKHPSFGQENTNLLLKGLSNPACPLEYTRKHNEQTNLKDKLRCERMREMKERRRRERKDLSHKKWISTKQLAMIIDLEDSDLKVEGTSSAPPVKHAQEGKNDEIKYSLGGIASEIEKLTEKK</sequence>
<protein>
    <submittedName>
        <fullName evidence="1">Uncharacterized protein</fullName>
    </submittedName>
</protein>
<dbReference type="Proteomes" id="UP000037035">
    <property type="component" value="Unassembled WGS sequence"/>
</dbReference>
<comment type="caution">
    <text evidence="1">The sequence shown here is derived from an EMBL/GenBank/DDBJ whole genome shotgun (WGS) entry which is preliminary data.</text>
</comment>
<dbReference type="EMBL" id="LAVV01008049">
    <property type="protein sequence ID" value="KNZ53954.1"/>
    <property type="molecule type" value="Genomic_DNA"/>
</dbReference>
<gene>
    <name evidence="1" type="ORF">VP01_3092g3</name>
</gene>
<reference evidence="1 2" key="1">
    <citation type="submission" date="2015-08" db="EMBL/GenBank/DDBJ databases">
        <title>Next Generation Sequencing and Analysis of the Genome of Puccinia sorghi L Schw, the Causal Agent of Maize Common Rust.</title>
        <authorList>
            <person name="Rochi L."/>
            <person name="Burguener G."/>
            <person name="Darino M."/>
            <person name="Turjanski A."/>
            <person name="Kreff E."/>
            <person name="Dieguez M.J."/>
            <person name="Sacco F."/>
        </authorList>
    </citation>
    <scope>NUCLEOTIDE SEQUENCE [LARGE SCALE GENOMIC DNA]</scope>
    <source>
        <strain evidence="1 2">RO10H11247</strain>
    </source>
</reference>
<keyword evidence="2" id="KW-1185">Reference proteome</keyword>
<evidence type="ECO:0000313" key="1">
    <source>
        <dbReference type="EMBL" id="KNZ53954.1"/>
    </source>
</evidence>
<evidence type="ECO:0000313" key="2">
    <source>
        <dbReference type="Proteomes" id="UP000037035"/>
    </source>
</evidence>
<proteinExistence type="predicted"/>
<dbReference type="VEuPathDB" id="FungiDB:VP01_3092g3"/>
<accession>A0A0L6UZP4</accession>
<name>A0A0L6UZP4_9BASI</name>
<organism evidence="1 2">
    <name type="scientific">Puccinia sorghi</name>
    <dbReference type="NCBI Taxonomy" id="27349"/>
    <lineage>
        <taxon>Eukaryota</taxon>
        <taxon>Fungi</taxon>
        <taxon>Dikarya</taxon>
        <taxon>Basidiomycota</taxon>
        <taxon>Pucciniomycotina</taxon>
        <taxon>Pucciniomycetes</taxon>
        <taxon>Pucciniales</taxon>
        <taxon>Pucciniaceae</taxon>
        <taxon>Puccinia</taxon>
    </lineage>
</organism>